<evidence type="ECO:0000259" key="1">
    <source>
        <dbReference type="Pfam" id="PF00646"/>
    </source>
</evidence>
<accession>A0A6D2J7R4</accession>
<dbReference type="Gene3D" id="1.20.1280.50">
    <property type="match status" value="1"/>
</dbReference>
<protein>
    <recommendedName>
        <fullName evidence="6">F-box domain-containing protein</fullName>
    </recommendedName>
</protein>
<dbReference type="Pfam" id="PF08387">
    <property type="entry name" value="FBD"/>
    <property type="match status" value="1"/>
</dbReference>
<dbReference type="Pfam" id="PF00646">
    <property type="entry name" value="F-box"/>
    <property type="match status" value="1"/>
</dbReference>
<dbReference type="InterPro" id="IPR032675">
    <property type="entry name" value="LRR_dom_sf"/>
</dbReference>
<dbReference type="InterPro" id="IPR001810">
    <property type="entry name" value="F-box_dom"/>
</dbReference>
<dbReference type="InterPro" id="IPR006566">
    <property type="entry name" value="FBD"/>
</dbReference>
<dbReference type="Gene3D" id="3.80.10.10">
    <property type="entry name" value="Ribonuclease Inhibitor"/>
    <property type="match status" value="1"/>
</dbReference>
<feature type="domain" description="F-box/LRR-repeat protein 15/At3g58940/PEG3-like LRR" evidence="3">
    <location>
        <begin position="179"/>
        <end position="266"/>
    </location>
</feature>
<organism evidence="4 5">
    <name type="scientific">Microthlaspi erraticum</name>
    <dbReference type="NCBI Taxonomy" id="1685480"/>
    <lineage>
        <taxon>Eukaryota</taxon>
        <taxon>Viridiplantae</taxon>
        <taxon>Streptophyta</taxon>
        <taxon>Embryophyta</taxon>
        <taxon>Tracheophyta</taxon>
        <taxon>Spermatophyta</taxon>
        <taxon>Magnoliopsida</taxon>
        <taxon>eudicotyledons</taxon>
        <taxon>Gunneridae</taxon>
        <taxon>Pentapetalae</taxon>
        <taxon>rosids</taxon>
        <taxon>malvids</taxon>
        <taxon>Brassicales</taxon>
        <taxon>Brassicaceae</taxon>
        <taxon>Coluteocarpeae</taxon>
        <taxon>Microthlaspi</taxon>
    </lineage>
</organism>
<dbReference type="PANTHER" id="PTHR31900:SF28">
    <property type="entry name" value="FBD DOMAIN-CONTAINING PROTEIN"/>
    <property type="match status" value="1"/>
</dbReference>
<dbReference type="PANTHER" id="PTHR31900">
    <property type="entry name" value="F-BOX/RNI SUPERFAMILY PROTEIN-RELATED"/>
    <property type="match status" value="1"/>
</dbReference>
<dbReference type="Pfam" id="PF07723">
    <property type="entry name" value="LRR_2"/>
    <property type="match status" value="1"/>
</dbReference>
<evidence type="ECO:0000313" key="4">
    <source>
        <dbReference type="EMBL" id="CAA7033321.1"/>
    </source>
</evidence>
<dbReference type="InterPro" id="IPR036047">
    <property type="entry name" value="F-box-like_dom_sf"/>
</dbReference>
<dbReference type="EMBL" id="CACVBM020001129">
    <property type="protein sequence ID" value="CAA7033321.1"/>
    <property type="molecule type" value="Genomic_DNA"/>
</dbReference>
<dbReference type="InterPro" id="IPR050232">
    <property type="entry name" value="FBL13/AtMIF1-like"/>
</dbReference>
<dbReference type="Pfam" id="PF24758">
    <property type="entry name" value="LRR_At5g56370"/>
    <property type="match status" value="1"/>
</dbReference>
<reference evidence="4" key="1">
    <citation type="submission" date="2020-01" db="EMBL/GenBank/DDBJ databases">
        <authorList>
            <person name="Mishra B."/>
        </authorList>
    </citation>
    <scope>NUCLEOTIDE SEQUENCE [LARGE SCALE GENOMIC DNA]</scope>
</reference>
<sequence>MDKINSNDLLVKILSFLPTKDAVTTSVLSKRWKSLWMWVPNLEYDDHTTKPSNRGRQRLRRFIKRTLPLHRAPILESLCLKLSALPSQPEDIKQLVEAAVSLCVREISIAYYTYRIRSKNTTLPICLFTSKSLVSLTLNLNCTVVFDVPRFACLPSLKSLHLQDVRYTDESFRPLGDSHTVCFPSLKSLYLIDVIFFDKESLGLLLANCPDLEDLAMVRHGDYDNLGFVSIVVPSLKNLLLYIDSECSSHGVEIVTPSLEYIKLEDHCNHHFLIENMPELEEAEIHADILDDSEKFLGPFSSVKRLTLRLNLKRTEAKNVAALFFNQLESLKIYSCSPYWSILLLRLLKGSPKLKVLDLYNDTIALSFKAPLVCWDQLTYVPECLLTRLETFTWTSLQQSKEARDVVAYIKKNSCRLKPETVDGTWCFLGCMYPCIIRGDEVIEI</sequence>
<evidence type="ECO:0000313" key="5">
    <source>
        <dbReference type="Proteomes" id="UP000467841"/>
    </source>
</evidence>
<gene>
    <name evidence="4" type="ORF">MERR_LOCUS20556</name>
</gene>
<dbReference type="SUPFAM" id="SSF81383">
    <property type="entry name" value="F-box domain"/>
    <property type="match status" value="1"/>
</dbReference>
<feature type="domain" description="FBD" evidence="2">
    <location>
        <begin position="379"/>
        <end position="418"/>
    </location>
</feature>
<dbReference type="InterPro" id="IPR055411">
    <property type="entry name" value="LRR_FXL15/At3g58940/PEG3-like"/>
</dbReference>
<dbReference type="Proteomes" id="UP000467841">
    <property type="component" value="Unassembled WGS sequence"/>
</dbReference>
<name>A0A6D2J7R4_9BRAS</name>
<feature type="domain" description="F-box" evidence="1">
    <location>
        <begin position="7"/>
        <end position="41"/>
    </location>
</feature>
<dbReference type="SUPFAM" id="SSF52047">
    <property type="entry name" value="RNI-like"/>
    <property type="match status" value="1"/>
</dbReference>
<dbReference type="InterPro" id="IPR053781">
    <property type="entry name" value="F-box_AtFBL13-like"/>
</dbReference>
<dbReference type="CDD" id="cd22160">
    <property type="entry name" value="F-box_AtFBL13-like"/>
    <property type="match status" value="1"/>
</dbReference>
<evidence type="ECO:0000259" key="3">
    <source>
        <dbReference type="Pfam" id="PF24758"/>
    </source>
</evidence>
<dbReference type="InterPro" id="IPR013101">
    <property type="entry name" value="LRR_PRU1-like"/>
</dbReference>
<evidence type="ECO:0000259" key="2">
    <source>
        <dbReference type="Pfam" id="PF08387"/>
    </source>
</evidence>
<proteinExistence type="predicted"/>
<dbReference type="OrthoDB" id="1106571at2759"/>
<keyword evidence="5" id="KW-1185">Reference proteome</keyword>
<evidence type="ECO:0008006" key="6">
    <source>
        <dbReference type="Google" id="ProtNLM"/>
    </source>
</evidence>
<comment type="caution">
    <text evidence="4">The sequence shown here is derived from an EMBL/GenBank/DDBJ whole genome shotgun (WGS) entry which is preliminary data.</text>
</comment>
<dbReference type="AlphaFoldDB" id="A0A6D2J7R4"/>